<dbReference type="CDD" id="cd07503">
    <property type="entry name" value="HAD_HisB-N"/>
    <property type="match status" value="1"/>
</dbReference>
<evidence type="ECO:0000256" key="1">
    <source>
        <dbReference type="ARBA" id="ARBA00001946"/>
    </source>
</evidence>
<keyword evidence="14" id="KW-1185">Reference proteome</keyword>
<dbReference type="NCBIfam" id="TIGR01656">
    <property type="entry name" value="Histidinol-ppas"/>
    <property type="match status" value="1"/>
</dbReference>
<proteinExistence type="inferred from homology"/>
<dbReference type="InterPro" id="IPR013954">
    <property type="entry name" value="PNK3P"/>
</dbReference>
<reference evidence="13 14" key="1">
    <citation type="submission" date="2019-02" db="EMBL/GenBank/DDBJ databases">
        <title>Genomic Encyclopedia of Type Strains, Phase IV (KMG-IV): sequencing the most valuable type-strain genomes for metagenomic binning, comparative biology and taxonomic classification.</title>
        <authorList>
            <person name="Goeker M."/>
        </authorList>
    </citation>
    <scope>NUCLEOTIDE SEQUENCE [LARGE SCALE GENOMIC DNA]</scope>
    <source>
        <strain evidence="13 14">DSM 18116</strain>
    </source>
</reference>
<dbReference type="PANTHER" id="PTHR42891">
    <property type="entry name" value="D-GLYCERO-BETA-D-MANNO-HEPTOSE-1,7-BISPHOSPHATE 7-PHOSPHATASE"/>
    <property type="match status" value="1"/>
</dbReference>
<evidence type="ECO:0000256" key="4">
    <source>
        <dbReference type="ARBA" id="ARBA00022490"/>
    </source>
</evidence>
<keyword evidence="12" id="KW-0862">Zinc</keyword>
<evidence type="ECO:0000256" key="9">
    <source>
        <dbReference type="PIRNR" id="PIRNR004682"/>
    </source>
</evidence>
<feature type="site" description="Contributes to substrate recognition" evidence="11">
    <location>
        <position position="110"/>
    </location>
</feature>
<feature type="active site" description="Proton donor" evidence="10">
    <location>
        <position position="18"/>
    </location>
</feature>
<feature type="binding site" evidence="12">
    <location>
        <position position="16"/>
    </location>
    <ligand>
        <name>Mg(2+)</name>
        <dbReference type="ChEBI" id="CHEBI:18420"/>
    </ligand>
</feature>
<dbReference type="InterPro" id="IPR023214">
    <property type="entry name" value="HAD_sf"/>
</dbReference>
<evidence type="ECO:0000256" key="12">
    <source>
        <dbReference type="PIRSR" id="PIRSR004682-4"/>
    </source>
</evidence>
<dbReference type="PIRSF" id="PIRSF004682">
    <property type="entry name" value="GmhB"/>
    <property type="match status" value="1"/>
</dbReference>
<dbReference type="NCBIfam" id="TIGR01662">
    <property type="entry name" value="HAD-SF-IIIA"/>
    <property type="match status" value="1"/>
</dbReference>
<dbReference type="OrthoDB" id="9803871at2"/>
<gene>
    <name evidence="13" type="ORF">EV199_1788</name>
</gene>
<keyword evidence="12" id="KW-0460">Magnesium</keyword>
<evidence type="ECO:0000313" key="14">
    <source>
        <dbReference type="Proteomes" id="UP000293874"/>
    </source>
</evidence>
<keyword evidence="5 12" id="KW-0479">Metal-binding</keyword>
<feature type="binding site" evidence="12">
    <location>
        <position position="137"/>
    </location>
    <ligand>
        <name>Mg(2+)</name>
        <dbReference type="ChEBI" id="CHEBI:18420"/>
    </ligand>
</feature>
<dbReference type="GO" id="GO:0016791">
    <property type="term" value="F:phosphatase activity"/>
    <property type="evidence" value="ECO:0007669"/>
    <property type="project" value="InterPro"/>
</dbReference>
<evidence type="ECO:0000256" key="3">
    <source>
        <dbReference type="ARBA" id="ARBA00011245"/>
    </source>
</evidence>
<dbReference type="InterPro" id="IPR036412">
    <property type="entry name" value="HAD-like_sf"/>
</dbReference>
<dbReference type="Pfam" id="PF08645">
    <property type="entry name" value="PNK3P"/>
    <property type="match status" value="1"/>
</dbReference>
<organism evidence="13 14">
    <name type="scientific">Pseudobacter ginsenosidimutans</name>
    <dbReference type="NCBI Taxonomy" id="661488"/>
    <lineage>
        <taxon>Bacteria</taxon>
        <taxon>Pseudomonadati</taxon>
        <taxon>Bacteroidota</taxon>
        <taxon>Chitinophagia</taxon>
        <taxon>Chitinophagales</taxon>
        <taxon>Chitinophagaceae</taxon>
        <taxon>Pseudobacter</taxon>
    </lineage>
</organism>
<dbReference type="InterPro" id="IPR006543">
    <property type="entry name" value="Histidinol-phos"/>
</dbReference>
<comment type="subunit">
    <text evidence="3">Monomer.</text>
</comment>
<dbReference type="GO" id="GO:0005737">
    <property type="term" value="C:cytoplasm"/>
    <property type="evidence" value="ECO:0007669"/>
    <property type="project" value="UniProtKB-SubCell"/>
</dbReference>
<accession>A0A4Q7N4H3</accession>
<evidence type="ECO:0000313" key="13">
    <source>
        <dbReference type="EMBL" id="RZS75912.1"/>
    </source>
</evidence>
<dbReference type="GO" id="GO:0005975">
    <property type="term" value="P:carbohydrate metabolic process"/>
    <property type="evidence" value="ECO:0007669"/>
    <property type="project" value="InterPro"/>
</dbReference>
<dbReference type="SUPFAM" id="SSF56784">
    <property type="entry name" value="HAD-like"/>
    <property type="match status" value="1"/>
</dbReference>
<evidence type="ECO:0000256" key="6">
    <source>
        <dbReference type="ARBA" id="ARBA00022801"/>
    </source>
</evidence>
<name>A0A4Q7N4H3_9BACT</name>
<sequence length="182" mass="20549">MLDLQRIDKSWTLFLDRDGVINHEKKEDYIYNWDEFVFYDGVLEALKTLNGVFGRIVMVTNQRGIGRGLMTDADLHAIHTNMMAAINKAGGRIDKIYYCPAADKSDPSRKPNPGMAFSAKKDYPEIDLHRSLIVGNKLSDMQFGRNAGMHTVYVRNTHPEQGPDPAIDLAFNDLADFAKSLQ</sequence>
<evidence type="ECO:0000256" key="7">
    <source>
        <dbReference type="ARBA" id="ARBA00023277"/>
    </source>
</evidence>
<dbReference type="InterPro" id="IPR004446">
    <property type="entry name" value="Heptose_bisP_phosphatase"/>
</dbReference>
<protein>
    <recommendedName>
        <fullName evidence="8 9">D,D-heptose 1,7-bisphosphate phosphatase</fullName>
        <ecNumber evidence="9">3.1.3.-</ecNumber>
    </recommendedName>
</protein>
<evidence type="ECO:0000256" key="5">
    <source>
        <dbReference type="ARBA" id="ARBA00022723"/>
    </source>
</evidence>
<dbReference type="PANTHER" id="PTHR42891:SF1">
    <property type="entry name" value="D-GLYCERO-BETA-D-MANNO-HEPTOSE-1,7-BISPHOSPHATE 7-PHOSPHATASE"/>
    <property type="match status" value="1"/>
</dbReference>
<dbReference type="Gene3D" id="3.40.50.1000">
    <property type="entry name" value="HAD superfamily/HAD-like"/>
    <property type="match status" value="1"/>
</dbReference>
<comment type="caution">
    <text evidence="13">The sequence shown here is derived from an EMBL/GenBank/DDBJ whole genome shotgun (WGS) entry which is preliminary data.</text>
</comment>
<dbReference type="InterPro" id="IPR006549">
    <property type="entry name" value="HAD-SF_hydro_IIIA"/>
</dbReference>
<comment type="cofactor">
    <cofactor evidence="1 12">
        <name>Mg(2+)</name>
        <dbReference type="ChEBI" id="CHEBI:18420"/>
    </cofactor>
</comment>
<comment type="cofactor">
    <cofactor evidence="12">
        <name>Zn(2+)</name>
        <dbReference type="ChEBI" id="CHEBI:29105"/>
    </cofactor>
</comment>
<comment type="subcellular location">
    <subcellularLocation>
        <location evidence="2 9">Cytoplasm</location>
    </subcellularLocation>
</comment>
<dbReference type="AlphaFoldDB" id="A0A4Q7N4H3"/>
<evidence type="ECO:0000256" key="10">
    <source>
        <dbReference type="PIRSR" id="PIRSR004682-1"/>
    </source>
</evidence>
<feature type="active site" description="Nucleophile" evidence="10">
    <location>
        <position position="16"/>
    </location>
</feature>
<feature type="binding site" evidence="12">
    <location>
        <position position="18"/>
    </location>
    <ligand>
        <name>Mg(2+)</name>
        <dbReference type="ChEBI" id="CHEBI:18420"/>
    </ligand>
</feature>
<dbReference type="EMBL" id="SGXA01000001">
    <property type="protein sequence ID" value="RZS75912.1"/>
    <property type="molecule type" value="Genomic_DNA"/>
</dbReference>
<keyword evidence="7 9" id="KW-0119">Carbohydrate metabolism</keyword>
<comment type="similarity">
    <text evidence="9">Belongs to the gmhB family.</text>
</comment>
<feature type="site" description="Stabilizes the phosphoryl group" evidence="11">
    <location>
        <position position="60"/>
    </location>
</feature>
<evidence type="ECO:0000256" key="11">
    <source>
        <dbReference type="PIRSR" id="PIRSR004682-3"/>
    </source>
</evidence>
<feature type="binding site" evidence="12">
    <location>
        <position position="99"/>
    </location>
    <ligand>
        <name>Zn(2+)</name>
        <dbReference type="ChEBI" id="CHEBI:29105"/>
    </ligand>
</feature>
<evidence type="ECO:0000256" key="2">
    <source>
        <dbReference type="ARBA" id="ARBA00004496"/>
    </source>
</evidence>
<dbReference type="Proteomes" id="UP000293874">
    <property type="component" value="Unassembled WGS sequence"/>
</dbReference>
<dbReference type="RefSeq" id="WP_130540246.1">
    <property type="nucleotide sequence ID" value="NZ_CP042431.1"/>
</dbReference>
<evidence type="ECO:0000256" key="8">
    <source>
        <dbReference type="ARBA" id="ARBA00031828"/>
    </source>
</evidence>
<dbReference type="GO" id="GO:0046872">
    <property type="term" value="F:metal ion binding"/>
    <property type="evidence" value="ECO:0007669"/>
    <property type="project" value="UniProtKB-KW"/>
</dbReference>
<feature type="site" description="Contributes to substrate recognition" evidence="11">
    <location>
        <position position="109"/>
    </location>
</feature>
<dbReference type="EC" id="3.1.3.-" evidence="9"/>
<keyword evidence="4 9" id="KW-0963">Cytoplasm</keyword>
<keyword evidence="6 9" id="KW-0378">Hydrolase</keyword>